<dbReference type="EMBL" id="UGOD01000001">
    <property type="protein sequence ID" value="STX49995.1"/>
    <property type="molecule type" value="Genomic_DNA"/>
</dbReference>
<dbReference type="RefSeq" id="WP_115329472.1">
    <property type="nucleotide sequence ID" value="NZ_CAAAHP010000003.1"/>
</dbReference>
<name>A0A378JFN7_9GAMM</name>
<evidence type="ECO:0000313" key="1">
    <source>
        <dbReference type="EMBL" id="STX49995.1"/>
    </source>
</evidence>
<organism evidence="1 2">
    <name type="scientific">Legionella busanensis</name>
    <dbReference type="NCBI Taxonomy" id="190655"/>
    <lineage>
        <taxon>Bacteria</taxon>
        <taxon>Pseudomonadati</taxon>
        <taxon>Pseudomonadota</taxon>
        <taxon>Gammaproteobacteria</taxon>
        <taxon>Legionellales</taxon>
        <taxon>Legionellaceae</taxon>
        <taxon>Legionella</taxon>
    </lineage>
</organism>
<gene>
    <name evidence="1" type="ORF">NCTC13316_00060</name>
</gene>
<proteinExistence type="predicted"/>
<keyword evidence="2" id="KW-1185">Reference proteome</keyword>
<dbReference type="Proteomes" id="UP000254794">
    <property type="component" value="Unassembled WGS sequence"/>
</dbReference>
<reference evidence="1 2" key="1">
    <citation type="submission" date="2018-06" db="EMBL/GenBank/DDBJ databases">
        <authorList>
            <consortium name="Pathogen Informatics"/>
            <person name="Doyle S."/>
        </authorList>
    </citation>
    <scope>NUCLEOTIDE SEQUENCE [LARGE SCALE GENOMIC DNA]</scope>
    <source>
        <strain evidence="1 2">NCTC13316</strain>
    </source>
</reference>
<sequence length="288" mass="33278">MAPRFEKRASDSNNKYLVFLADCNNLNEITTHYLNLSDVQEARADLNNLNEIISIIETWQAQGFDSNYISKVIDQVKDRMGFEAIEREVKSKESYMQSSKAILGQNSPYELSLEELILLYKLLGRSKDSRGIDEALSREDFITQLRNLAEDKVKDNGNQEIIASIETIIKKINNPTIGELDLARGRNNPDKLWDYLKFTLNRKLNQAYQFIEERDMYHETLLRQKAMERGIQFLTGDNSRTALQLLKEKKEKIQAYLAPIDAINRDMSKYGIQSTVNATNLKKDLKKI</sequence>
<protein>
    <submittedName>
        <fullName evidence="1">Uncharacterized protein</fullName>
    </submittedName>
</protein>
<accession>A0A378JFN7</accession>
<evidence type="ECO:0000313" key="2">
    <source>
        <dbReference type="Proteomes" id="UP000254794"/>
    </source>
</evidence>
<dbReference type="AlphaFoldDB" id="A0A378JFN7"/>